<reference evidence="1" key="1">
    <citation type="submission" date="2021-03" db="EMBL/GenBank/DDBJ databases">
        <title>Evolutionary priming and transition to the ectomycorrhizal habit in an iconic lineage of mushroom-forming fungi: is preadaptation a requirement?</title>
        <authorList>
            <consortium name="DOE Joint Genome Institute"/>
            <person name="Looney B.P."/>
            <person name="Miyauchi S."/>
            <person name="Morin E."/>
            <person name="Drula E."/>
            <person name="Courty P.E."/>
            <person name="Chicoki N."/>
            <person name="Fauchery L."/>
            <person name="Kohler A."/>
            <person name="Kuo A."/>
            <person name="LaButti K."/>
            <person name="Pangilinan J."/>
            <person name="Lipzen A."/>
            <person name="Riley R."/>
            <person name="Andreopoulos W."/>
            <person name="He G."/>
            <person name="Johnson J."/>
            <person name="Barry K.W."/>
            <person name="Grigoriev I.V."/>
            <person name="Nagy L."/>
            <person name="Hibbett D."/>
            <person name="Henrissat B."/>
            <person name="Matheny P.B."/>
            <person name="Labbe J."/>
            <person name="Martin A.F."/>
        </authorList>
    </citation>
    <scope>NUCLEOTIDE SEQUENCE</scope>
    <source>
        <strain evidence="1">BPL698</strain>
    </source>
</reference>
<evidence type="ECO:0000313" key="1">
    <source>
        <dbReference type="EMBL" id="KAI9507614.1"/>
    </source>
</evidence>
<gene>
    <name evidence="1" type="ORF">F5148DRAFT_89304</name>
</gene>
<protein>
    <submittedName>
        <fullName evidence="1">Uncharacterized protein</fullName>
    </submittedName>
</protein>
<comment type="caution">
    <text evidence="1">The sequence shown here is derived from an EMBL/GenBank/DDBJ whole genome shotgun (WGS) entry which is preliminary data.</text>
</comment>
<accession>A0ACC0U952</accession>
<evidence type="ECO:0000313" key="2">
    <source>
        <dbReference type="Proteomes" id="UP001207468"/>
    </source>
</evidence>
<sequence>MTSRPSFSSKRRPLSAIFLGDGSTPSSTSSSELPDLPEPPSPGAASTHSGLPSPPATNSTGSGSTGDRRENDIPTMPPPSSALTNRGGRPSTSRSSRASSPAGSGEYKKEQVEEEEDNTARINLGGRRGADQTSNHIVTLQRVMSLTQRNRMALNKLSSMRLNTPSPSQSTRSPRSPRFPNGAPASRSSTSPSTNNRSRSVEPAALSGSETEREPGVAAYSNSSDDQSVTPPSSVSRPYSVLDGRLRRTSLPASPSKGKGASSTRSFSPGSSQRTPKKRVSIMSVPDPEALRELGQNDITSAALATVASLRRSPGSSGKKNRQPLPREFREREFRRASSDGRASKEPTTPQKPSRERYTSLIDDTSPSRASMRRALNNQHSPPQTSQVSRLSTARKHQTRWMSEDLRTTSSRPIVDDNEDDDPLSSSSDLGNRPSARNIIGNPPSARLIGESLRAAGMGVKSGADAFREAERQSENATVPPRPMSIAAISSQVREAITSPNRVTGLLRTSAAQDPRTPDKVSSYHRTERGSHSGPQSRPTTSMADFHPIEEDLLPLKTAPFVPRTYKNSFTSDRDREGMGSRQALYTPFSSGPQERTYGSPRTRPPALPLDEQALEHLRLMDESLTMFEALLSRLPPMGDTPTTTVPEVFRSAQAVVRFSEQVNGMLRTATNRALERLIESEVSDASPGDEIDMVGLWKDVGGDLRDMLRVSDELVRTMTGFLLGVGKVLRESSVTGAGPGSSLQHFRCASDDLSRRSGADGRSSTSAGTGSGRGSGSGDGVGRRSTESRRSWDLPRIERDKSDLTRRASSRIDVGVLSGQRASSSMLLRERDPPRPLGLGDDVSPSARPPVTSSVRRSFTPGLQREGTLIASAKPELPTIESQRSLHIEDDYEPSPTPASRSRQPDGSTRNLPALPVPSPLPTSSFEAHADQSALPSMGDKSANRRKISTASTATLRAGTSVNPGLNITTPSAAPTTAVTPHTVTPVLPPLPISRTDSGHSSSSGASSSRHSTTVTFSRPLTVSVSTLSGLQQRDARNRATSNDGPTPKTPLSATSPWTSQSGSETERPQPRLALGRRTLGVKSHLSLDAPPPGGTQTLARSTARERRRTITEIFS</sequence>
<proteinExistence type="predicted"/>
<organism evidence="1 2">
    <name type="scientific">Russula earlei</name>
    <dbReference type="NCBI Taxonomy" id="71964"/>
    <lineage>
        <taxon>Eukaryota</taxon>
        <taxon>Fungi</taxon>
        <taxon>Dikarya</taxon>
        <taxon>Basidiomycota</taxon>
        <taxon>Agaricomycotina</taxon>
        <taxon>Agaricomycetes</taxon>
        <taxon>Russulales</taxon>
        <taxon>Russulaceae</taxon>
        <taxon>Russula</taxon>
    </lineage>
</organism>
<dbReference type="Proteomes" id="UP001207468">
    <property type="component" value="Unassembled WGS sequence"/>
</dbReference>
<keyword evidence="2" id="KW-1185">Reference proteome</keyword>
<name>A0ACC0U952_9AGAM</name>
<dbReference type="EMBL" id="JAGFNK010000118">
    <property type="protein sequence ID" value="KAI9507614.1"/>
    <property type="molecule type" value="Genomic_DNA"/>
</dbReference>